<dbReference type="UniPathway" id="UPA00034">
    <property type="reaction ID" value="UER00025"/>
</dbReference>
<dbReference type="GO" id="GO:0009089">
    <property type="term" value="P:lysine biosynthetic process via diaminopimelate"/>
    <property type="evidence" value="ECO:0007669"/>
    <property type="project" value="UniProtKB-UniPathway"/>
</dbReference>
<keyword evidence="9" id="KW-1185">Reference proteome</keyword>
<dbReference type="OrthoDB" id="16842at2759"/>
<dbReference type="PROSITE" id="PS01326">
    <property type="entry name" value="DAP_EPIMERASE"/>
    <property type="match status" value="1"/>
</dbReference>
<dbReference type="PANTHER" id="PTHR31689:SF0">
    <property type="entry name" value="DIAMINOPIMELATE EPIMERASE"/>
    <property type="match status" value="1"/>
</dbReference>
<dbReference type="InterPro" id="IPR018510">
    <property type="entry name" value="DAP_epimerase_AS"/>
</dbReference>
<sequence length="332" mass="35510">MMEVPFVKMHGLGNDFIFIAHPHHLRILSASSPTPEDHSTRFGQVARVLCRRRFGVGADGLALLLPASLPRHHFRFELYNADGSAAAMCGNALRCAAKLAWERRRQLLSASVDEPVLVVDTPAGEMVAHLTLSECGERVAAVRVNMGRPLFARGLVPCLLRADGGSEDAPVLMAEYALAGRAFRYSSVLVGVPHTIIFVERADDEELIGSLGPAMEKDHTLFPQGTNVGFVQVLPDNHINYRVWERGVGPTLACGTGASAAAVVAAVLGHVDGERPVRAHLAGGDLTLRVDMSPPLGGVQADSPTGRAARVERVWMEGPAEIVCEGVANITL</sequence>
<accession>L8GLV6</accession>
<dbReference type="Gene3D" id="3.10.310.10">
    <property type="entry name" value="Diaminopimelate Epimerase, Chain A, domain 1"/>
    <property type="match status" value="2"/>
</dbReference>
<dbReference type="KEGG" id="acan:ACA1_099960"/>
<dbReference type="AlphaFoldDB" id="L8GLV6"/>
<gene>
    <name evidence="8" type="ORF">ACA1_099960</name>
</gene>
<evidence type="ECO:0000256" key="7">
    <source>
        <dbReference type="ARBA" id="ARBA00051712"/>
    </source>
</evidence>
<comment type="similarity">
    <text evidence="2">Belongs to the diaminopimelate epimerase family.</text>
</comment>
<protein>
    <recommendedName>
        <fullName evidence="3">diaminopimelate epimerase</fullName>
        <ecNumber evidence="3">5.1.1.7</ecNumber>
    </recommendedName>
</protein>
<dbReference type="GeneID" id="14913761"/>
<dbReference type="EMBL" id="KB008097">
    <property type="protein sequence ID" value="ELR13181.1"/>
    <property type="molecule type" value="Genomic_DNA"/>
</dbReference>
<dbReference type="InterPro" id="IPR001653">
    <property type="entry name" value="DAP_epimerase_DapF"/>
</dbReference>
<dbReference type="PANTHER" id="PTHR31689">
    <property type="entry name" value="DIAMINOPIMELATE EPIMERASE, CHLOROPLASTIC"/>
    <property type="match status" value="1"/>
</dbReference>
<evidence type="ECO:0000256" key="2">
    <source>
        <dbReference type="ARBA" id="ARBA00010219"/>
    </source>
</evidence>
<name>L8GLV6_ACACF</name>
<dbReference type="HAMAP" id="MF_00197">
    <property type="entry name" value="DAP_epimerase"/>
    <property type="match status" value="1"/>
</dbReference>
<keyword evidence="6" id="KW-0413">Isomerase</keyword>
<evidence type="ECO:0000256" key="6">
    <source>
        <dbReference type="ARBA" id="ARBA00023235"/>
    </source>
</evidence>
<dbReference type="GO" id="GO:0005829">
    <property type="term" value="C:cytosol"/>
    <property type="evidence" value="ECO:0007669"/>
    <property type="project" value="TreeGrafter"/>
</dbReference>
<evidence type="ECO:0000313" key="9">
    <source>
        <dbReference type="Proteomes" id="UP000011083"/>
    </source>
</evidence>
<dbReference type="Proteomes" id="UP000011083">
    <property type="component" value="Unassembled WGS sequence"/>
</dbReference>
<dbReference type="RefSeq" id="XP_004335194.1">
    <property type="nucleotide sequence ID" value="XM_004335146.1"/>
</dbReference>
<dbReference type="Pfam" id="PF01678">
    <property type="entry name" value="DAP_epimerase"/>
    <property type="match status" value="2"/>
</dbReference>
<keyword evidence="5" id="KW-0457">Lysine biosynthesis</keyword>
<dbReference type="GO" id="GO:0008837">
    <property type="term" value="F:diaminopimelate epimerase activity"/>
    <property type="evidence" value="ECO:0007669"/>
    <property type="project" value="UniProtKB-EC"/>
</dbReference>
<evidence type="ECO:0000313" key="8">
    <source>
        <dbReference type="EMBL" id="ELR13181.1"/>
    </source>
</evidence>
<comment type="pathway">
    <text evidence="1">Amino-acid biosynthesis; L-lysine biosynthesis via DAP pathway; DL-2,6-diaminopimelate from LL-2,6-diaminopimelate: step 1/1.</text>
</comment>
<evidence type="ECO:0000256" key="1">
    <source>
        <dbReference type="ARBA" id="ARBA00005196"/>
    </source>
</evidence>
<comment type="catalytic activity">
    <reaction evidence="7">
        <text>(2S,6S)-2,6-diaminopimelate = meso-2,6-diaminopimelate</text>
        <dbReference type="Rhea" id="RHEA:15393"/>
        <dbReference type="ChEBI" id="CHEBI:57609"/>
        <dbReference type="ChEBI" id="CHEBI:57791"/>
        <dbReference type="EC" id="5.1.1.7"/>
    </reaction>
</comment>
<keyword evidence="4" id="KW-0028">Amino-acid biosynthesis</keyword>
<dbReference type="EC" id="5.1.1.7" evidence="3"/>
<evidence type="ECO:0000256" key="3">
    <source>
        <dbReference type="ARBA" id="ARBA00013080"/>
    </source>
</evidence>
<dbReference type="VEuPathDB" id="AmoebaDB:ACA1_099960"/>
<dbReference type="SUPFAM" id="SSF54506">
    <property type="entry name" value="Diaminopimelate epimerase-like"/>
    <property type="match status" value="2"/>
</dbReference>
<dbReference type="NCBIfam" id="TIGR00652">
    <property type="entry name" value="DapF"/>
    <property type="match status" value="1"/>
</dbReference>
<dbReference type="STRING" id="1257118.L8GLV6"/>
<proteinExistence type="inferred from homology"/>
<reference evidence="8 9" key="1">
    <citation type="journal article" date="2013" name="Genome Biol.">
        <title>Genome of Acanthamoeba castellanii highlights extensive lateral gene transfer and early evolution of tyrosine kinase signaling.</title>
        <authorList>
            <person name="Clarke M."/>
            <person name="Lohan A.J."/>
            <person name="Liu B."/>
            <person name="Lagkouvardos I."/>
            <person name="Roy S."/>
            <person name="Zafar N."/>
            <person name="Bertelli C."/>
            <person name="Schilde C."/>
            <person name="Kianianmomeni A."/>
            <person name="Burglin T.R."/>
            <person name="Frech C."/>
            <person name="Turcotte B."/>
            <person name="Kopec K.O."/>
            <person name="Synnott J.M."/>
            <person name="Choo C."/>
            <person name="Paponov I."/>
            <person name="Finkler A."/>
            <person name="Soon Heng Tan C."/>
            <person name="Hutchins A.P."/>
            <person name="Weinmeier T."/>
            <person name="Rattei T."/>
            <person name="Chu J.S."/>
            <person name="Gimenez G."/>
            <person name="Irimia M."/>
            <person name="Rigden D.J."/>
            <person name="Fitzpatrick D.A."/>
            <person name="Lorenzo-Morales J."/>
            <person name="Bateman A."/>
            <person name="Chiu C.H."/>
            <person name="Tang P."/>
            <person name="Hegemann P."/>
            <person name="Fromm H."/>
            <person name="Raoult D."/>
            <person name="Greub G."/>
            <person name="Miranda-Saavedra D."/>
            <person name="Chen N."/>
            <person name="Nash P."/>
            <person name="Ginger M.L."/>
            <person name="Horn M."/>
            <person name="Schaap P."/>
            <person name="Caler L."/>
            <person name="Loftus B."/>
        </authorList>
    </citation>
    <scope>NUCLEOTIDE SEQUENCE [LARGE SCALE GENOMIC DNA]</scope>
    <source>
        <strain evidence="8 9">Neff</strain>
    </source>
</reference>
<dbReference type="OMA" id="GIRCFAR"/>
<organism evidence="8 9">
    <name type="scientific">Acanthamoeba castellanii (strain ATCC 30010 / Neff)</name>
    <dbReference type="NCBI Taxonomy" id="1257118"/>
    <lineage>
        <taxon>Eukaryota</taxon>
        <taxon>Amoebozoa</taxon>
        <taxon>Discosea</taxon>
        <taxon>Longamoebia</taxon>
        <taxon>Centramoebida</taxon>
        <taxon>Acanthamoebidae</taxon>
        <taxon>Acanthamoeba</taxon>
    </lineage>
</organism>
<evidence type="ECO:0000256" key="4">
    <source>
        <dbReference type="ARBA" id="ARBA00022605"/>
    </source>
</evidence>
<evidence type="ECO:0000256" key="5">
    <source>
        <dbReference type="ARBA" id="ARBA00023154"/>
    </source>
</evidence>